<keyword evidence="6" id="KW-1185">Reference proteome</keyword>
<evidence type="ECO:0000256" key="2">
    <source>
        <dbReference type="ARBA" id="ARBA00022676"/>
    </source>
</evidence>
<keyword evidence="3 5" id="KW-0808">Transferase</keyword>
<sequence>MRDKVVSILGIRGVPAAHGGFETFAEHLALYLRGRGWQVTVYCQEEGEGAVHEDAWEGIRRVHVPVRGDGPASTVVFDWKATALAARERRGTILTLGYNTAVFCARLRLAGLHNVINMDGIEWKRAKWGPVAKTWFWLNDWAGCWLGNHLVADHPQIKVHLSSRVREGKITVIPYGADAVESADEAPVRALGLEPGRFVTVIARAEPENSLLEIVDGFSRRARGMRLVVLGKYDPAHAYQSRVLAAAGEEVSFVGAIYDKRVVAALRFHSALYVHGHQVGGTNPSLVEALGAGNAVLAHENRFNRWVAGEQAAYFDGADGAAAAFDVLLNDEARLQEMRQFSRRRHADNFTWEKILGAYEDLLLR</sequence>
<proteinExistence type="inferred from homology"/>
<dbReference type="Pfam" id="PF09314">
    <property type="entry name" value="DUF1972"/>
    <property type="match status" value="1"/>
</dbReference>
<dbReference type="EMBL" id="PZKC01000001">
    <property type="protein sequence ID" value="PTD98118.1"/>
    <property type="molecule type" value="Genomic_DNA"/>
</dbReference>
<evidence type="ECO:0000313" key="6">
    <source>
        <dbReference type="Proteomes" id="UP000241193"/>
    </source>
</evidence>
<comment type="similarity">
    <text evidence="1">Belongs to the glycosyltransferase group 1 family. Glycosyltransferase 4 subfamily.</text>
</comment>
<dbReference type="Proteomes" id="UP000241193">
    <property type="component" value="Unassembled WGS sequence"/>
</dbReference>
<dbReference type="PANTHER" id="PTHR12526">
    <property type="entry name" value="GLYCOSYLTRANSFERASE"/>
    <property type="match status" value="1"/>
</dbReference>
<comment type="caution">
    <text evidence="5">The sequence shown here is derived from an EMBL/GenBank/DDBJ whole genome shotgun (WGS) entry which is preliminary data.</text>
</comment>
<evidence type="ECO:0000259" key="4">
    <source>
        <dbReference type="Pfam" id="PF09314"/>
    </source>
</evidence>
<dbReference type="Gene3D" id="3.40.50.2000">
    <property type="entry name" value="Glycogen Phosphorylase B"/>
    <property type="match status" value="2"/>
</dbReference>
<dbReference type="GO" id="GO:0016757">
    <property type="term" value="F:glycosyltransferase activity"/>
    <property type="evidence" value="ECO:0007669"/>
    <property type="project" value="UniProtKB-KW"/>
</dbReference>
<organism evidence="5 6">
    <name type="scientific">Pseudothauera lacus</name>
    <dbReference type="NCBI Taxonomy" id="2136175"/>
    <lineage>
        <taxon>Bacteria</taxon>
        <taxon>Pseudomonadati</taxon>
        <taxon>Pseudomonadota</taxon>
        <taxon>Betaproteobacteria</taxon>
        <taxon>Rhodocyclales</taxon>
        <taxon>Zoogloeaceae</taxon>
        <taxon>Pseudothauera</taxon>
    </lineage>
</organism>
<dbReference type="OrthoDB" id="9792269at2"/>
<accession>A0A2T4IK33</accession>
<dbReference type="InterPro" id="IPR015393">
    <property type="entry name" value="DUF1972"/>
</dbReference>
<keyword evidence="2" id="KW-0328">Glycosyltransferase</keyword>
<dbReference type="AlphaFoldDB" id="A0A2T4IK33"/>
<evidence type="ECO:0000256" key="3">
    <source>
        <dbReference type="ARBA" id="ARBA00022679"/>
    </source>
</evidence>
<reference evidence="5 6" key="1">
    <citation type="submission" date="2018-03" db="EMBL/GenBank/DDBJ databases">
        <authorList>
            <person name="Keele B.F."/>
        </authorList>
    </citation>
    <scope>NUCLEOTIDE SEQUENCE [LARGE SCALE GENOMIC DNA]</scope>
    <source>
        <strain evidence="5 6">D20</strain>
    </source>
</reference>
<dbReference type="PANTHER" id="PTHR12526:SF640">
    <property type="entry name" value="COLANIC ACID BIOSYNTHESIS GLYCOSYLTRANSFERASE WCAL-RELATED"/>
    <property type="match status" value="1"/>
</dbReference>
<gene>
    <name evidence="5" type="ORF">C8261_01500</name>
</gene>
<protein>
    <submittedName>
        <fullName evidence="5">Glycosyl transferase</fullName>
    </submittedName>
</protein>
<evidence type="ECO:0000256" key="1">
    <source>
        <dbReference type="ARBA" id="ARBA00009481"/>
    </source>
</evidence>
<dbReference type="SUPFAM" id="SSF53756">
    <property type="entry name" value="UDP-Glycosyltransferase/glycogen phosphorylase"/>
    <property type="match status" value="1"/>
</dbReference>
<name>A0A2T4IK33_9RHOO</name>
<reference evidence="5 6" key="2">
    <citation type="submission" date="2018-04" db="EMBL/GenBank/DDBJ databases">
        <title>Thauera lacus sp. nov., isolated from an saline lake in Inner Mongolia, China.</title>
        <authorList>
            <person name="Liang Q.-Y."/>
        </authorList>
    </citation>
    <scope>NUCLEOTIDE SEQUENCE [LARGE SCALE GENOMIC DNA]</scope>
    <source>
        <strain evidence="5 6">D20</strain>
    </source>
</reference>
<evidence type="ECO:0000313" key="5">
    <source>
        <dbReference type="EMBL" id="PTD98118.1"/>
    </source>
</evidence>
<feature type="domain" description="DUF1972" evidence="4">
    <location>
        <begin position="5"/>
        <end position="178"/>
    </location>
</feature>